<dbReference type="Pfam" id="PF00589">
    <property type="entry name" value="Phage_integrase"/>
    <property type="match status" value="1"/>
</dbReference>
<dbReference type="SUPFAM" id="SSF56349">
    <property type="entry name" value="DNA breaking-rejoining enzymes"/>
    <property type="match status" value="1"/>
</dbReference>
<dbReference type="Proteomes" id="UP000831787">
    <property type="component" value="Chromosome"/>
</dbReference>
<protein>
    <submittedName>
        <fullName evidence="8">Tyrosine-type recombinase/integrase</fullName>
    </submittedName>
</protein>
<dbReference type="InterPro" id="IPR002104">
    <property type="entry name" value="Integrase_catalytic"/>
</dbReference>
<sequence>MKGSVKKDGSTWYYVVSLGKKPNGRLNQKKKRGFKTKREATQALNEVIAQYNKGLYIEPSKMLYKEFLTLWLDDKKMNVQTSTFESYRLLVDVHISPFLGHIGLSKLNPMMINNFYSFLSNEKGLSGTTIQRIHTLVKDSLKKTVEWELLIKNPTENIKRPKASKNEVTVWTIDQVHKFLNVAESDPLFMAFHLAIATGMRQGEILGVRWTDLDWDKKLIMIRQTLSHDGKELKSGAKSKSGKRTITLPDETIHLLKKHKGKMDNSRSLIEDIYNDHNLIVCTELGSPINPSNLTRTFKRLTDKANLNKIRFHDLRHTHATILLLQNVNPKVVSERLGHSDVRLTLDTYSHLLPNMQREAADKIHEALFN</sequence>
<dbReference type="PROSITE" id="PS51900">
    <property type="entry name" value="CB"/>
    <property type="match status" value="1"/>
</dbReference>
<name>A0ABY4EH55_9BACI</name>
<dbReference type="InterPro" id="IPR050090">
    <property type="entry name" value="Tyrosine_recombinase_XerCD"/>
</dbReference>
<comment type="similarity">
    <text evidence="1">Belongs to the 'phage' integrase family.</text>
</comment>
<dbReference type="InterPro" id="IPR028259">
    <property type="entry name" value="AP2-like_int_N"/>
</dbReference>
<gene>
    <name evidence="8" type="ORF">MUN89_18125</name>
</gene>
<evidence type="ECO:0000259" key="7">
    <source>
        <dbReference type="PROSITE" id="PS51900"/>
    </source>
</evidence>
<dbReference type="EMBL" id="CP095073">
    <property type="protein sequence ID" value="UOQ43777.1"/>
    <property type="molecule type" value="Genomic_DNA"/>
</dbReference>
<evidence type="ECO:0000256" key="3">
    <source>
        <dbReference type="ARBA" id="ARBA00023125"/>
    </source>
</evidence>
<keyword evidence="4" id="KW-0233">DNA recombination</keyword>
<dbReference type="InterPro" id="IPR004107">
    <property type="entry name" value="Integrase_SAM-like_N"/>
</dbReference>
<evidence type="ECO:0000256" key="5">
    <source>
        <dbReference type="PROSITE-ProRule" id="PRU01248"/>
    </source>
</evidence>
<organism evidence="8 9">
    <name type="scientific">Halobacillus salinarum</name>
    <dbReference type="NCBI Taxonomy" id="2932257"/>
    <lineage>
        <taxon>Bacteria</taxon>
        <taxon>Bacillati</taxon>
        <taxon>Bacillota</taxon>
        <taxon>Bacilli</taxon>
        <taxon>Bacillales</taxon>
        <taxon>Bacillaceae</taxon>
        <taxon>Halobacillus</taxon>
    </lineage>
</organism>
<dbReference type="CDD" id="cd01189">
    <property type="entry name" value="INT_ICEBs1_C_like"/>
    <property type="match status" value="1"/>
</dbReference>
<evidence type="ECO:0000313" key="9">
    <source>
        <dbReference type="Proteomes" id="UP000831787"/>
    </source>
</evidence>
<dbReference type="Pfam" id="PF14657">
    <property type="entry name" value="Arm-DNA-bind_4"/>
    <property type="match status" value="1"/>
</dbReference>
<evidence type="ECO:0000259" key="6">
    <source>
        <dbReference type="PROSITE" id="PS51898"/>
    </source>
</evidence>
<proteinExistence type="inferred from homology"/>
<dbReference type="InterPro" id="IPR013762">
    <property type="entry name" value="Integrase-like_cat_sf"/>
</dbReference>
<dbReference type="Gene3D" id="1.10.150.130">
    <property type="match status" value="1"/>
</dbReference>
<evidence type="ECO:0000256" key="4">
    <source>
        <dbReference type="ARBA" id="ARBA00023172"/>
    </source>
</evidence>
<dbReference type="Pfam" id="PF14659">
    <property type="entry name" value="Phage_int_SAM_3"/>
    <property type="match status" value="1"/>
</dbReference>
<feature type="domain" description="Tyr recombinase" evidence="6">
    <location>
        <begin position="166"/>
        <end position="362"/>
    </location>
</feature>
<dbReference type="PANTHER" id="PTHR30349">
    <property type="entry name" value="PHAGE INTEGRASE-RELATED"/>
    <property type="match status" value="1"/>
</dbReference>
<evidence type="ECO:0000256" key="1">
    <source>
        <dbReference type="ARBA" id="ARBA00008857"/>
    </source>
</evidence>
<dbReference type="InterPro" id="IPR044068">
    <property type="entry name" value="CB"/>
</dbReference>
<keyword evidence="3 5" id="KW-0238">DNA-binding</keyword>
<keyword evidence="9" id="KW-1185">Reference proteome</keyword>
<evidence type="ECO:0000313" key="8">
    <source>
        <dbReference type="EMBL" id="UOQ43777.1"/>
    </source>
</evidence>
<reference evidence="8 9" key="1">
    <citation type="submission" date="2022-04" db="EMBL/GenBank/DDBJ databases">
        <title>Halobacillus sp. isolated from saltern.</title>
        <authorList>
            <person name="Won M."/>
            <person name="Lee C.-M."/>
            <person name="Woen H.-Y."/>
            <person name="Kwon S.-W."/>
        </authorList>
    </citation>
    <scope>NUCLEOTIDE SEQUENCE [LARGE SCALE GENOMIC DNA]</scope>
    <source>
        <strain evidence="8 9">SSBR10-3</strain>
    </source>
</reference>
<dbReference type="Gene3D" id="1.10.443.10">
    <property type="entry name" value="Intergrase catalytic core"/>
    <property type="match status" value="1"/>
</dbReference>
<dbReference type="PROSITE" id="PS51898">
    <property type="entry name" value="TYR_RECOMBINASE"/>
    <property type="match status" value="1"/>
</dbReference>
<evidence type="ECO:0000256" key="2">
    <source>
        <dbReference type="ARBA" id="ARBA00022908"/>
    </source>
</evidence>
<dbReference type="RefSeq" id="WP_244709214.1">
    <property type="nucleotide sequence ID" value="NZ_CP095073.1"/>
</dbReference>
<dbReference type="PANTHER" id="PTHR30349:SF64">
    <property type="entry name" value="PROPHAGE INTEGRASE INTD-RELATED"/>
    <property type="match status" value="1"/>
</dbReference>
<feature type="domain" description="Core-binding (CB)" evidence="7">
    <location>
        <begin position="62"/>
        <end position="145"/>
    </location>
</feature>
<dbReference type="InterPro" id="IPR011010">
    <property type="entry name" value="DNA_brk_join_enz"/>
</dbReference>
<keyword evidence="2" id="KW-0229">DNA integration</keyword>
<dbReference type="InterPro" id="IPR010998">
    <property type="entry name" value="Integrase_recombinase_N"/>
</dbReference>
<accession>A0ABY4EH55</accession>